<dbReference type="Gene3D" id="1.10.1220.10">
    <property type="entry name" value="Met repressor-like"/>
    <property type="match status" value="1"/>
</dbReference>
<geneLocation type="plasmid" evidence="2 3">
    <name>5</name>
</geneLocation>
<evidence type="ECO:0000313" key="2">
    <source>
        <dbReference type="EMBL" id="ALF60955.1"/>
    </source>
</evidence>
<evidence type="ECO:0000256" key="1">
    <source>
        <dbReference type="SAM" id="MobiDB-lite"/>
    </source>
</evidence>
<feature type="region of interest" description="Disordered" evidence="1">
    <location>
        <begin position="1"/>
        <end position="21"/>
    </location>
</feature>
<dbReference type="GO" id="GO:0006355">
    <property type="term" value="P:regulation of DNA-templated transcription"/>
    <property type="evidence" value="ECO:0007669"/>
    <property type="project" value="InterPro"/>
</dbReference>
<dbReference type="RefSeq" id="WP_062536901.1">
    <property type="nucleotide sequence ID" value="NZ_CP012711.1"/>
</dbReference>
<gene>
    <name evidence="2" type="ORF">AOC03_12290</name>
</gene>
<reference evidence="2 3" key="1">
    <citation type="submission" date="2015-09" db="EMBL/GenBank/DDBJ databases">
        <title>Complete genome of Psychrobacter urativorans R10.10B.</title>
        <authorList>
            <person name="See-Too W.S."/>
            <person name="Chan K.G."/>
        </authorList>
    </citation>
    <scope>NUCLEOTIDE SEQUENCE [LARGE SCALE GENOMIC DNA]</scope>
    <source>
        <strain evidence="2 3">R10.10B</strain>
        <plasmid evidence="2 3">5</plasmid>
    </source>
</reference>
<evidence type="ECO:0000313" key="3">
    <source>
        <dbReference type="Proteomes" id="UP000059847"/>
    </source>
</evidence>
<accession>A0A0M5MKD1</accession>
<dbReference type="Proteomes" id="UP000059847">
    <property type="component" value="Plasmid 5"/>
</dbReference>
<dbReference type="SUPFAM" id="SSF47598">
    <property type="entry name" value="Ribbon-helix-helix"/>
    <property type="match status" value="1"/>
</dbReference>
<organism evidence="2 3">
    <name type="scientific">Psychrobacter urativorans</name>
    <dbReference type="NCBI Taxonomy" id="45610"/>
    <lineage>
        <taxon>Bacteria</taxon>
        <taxon>Pseudomonadati</taxon>
        <taxon>Pseudomonadota</taxon>
        <taxon>Gammaproteobacteria</taxon>
        <taxon>Moraxellales</taxon>
        <taxon>Moraxellaceae</taxon>
        <taxon>Psychrobacter</taxon>
    </lineage>
</organism>
<evidence type="ECO:0008006" key="4">
    <source>
        <dbReference type="Google" id="ProtNLM"/>
    </source>
</evidence>
<keyword evidence="3" id="KW-1185">Reference proteome</keyword>
<keyword evidence="2" id="KW-0614">Plasmid</keyword>
<dbReference type="OrthoDB" id="6659453at2"/>
<name>A0A0M5MKD1_9GAMM</name>
<proteinExistence type="predicted"/>
<protein>
    <recommendedName>
        <fullName evidence="4">Chromosome partitioning protein ParB</fullName>
    </recommendedName>
</protein>
<dbReference type="InterPro" id="IPR010985">
    <property type="entry name" value="Ribbon_hlx_hlx"/>
</dbReference>
<sequence>MSLAAGRPSKKVDSELSLSDVTDRPTKTVRVNFNLDEEMYIKLKKHALDSRKTVTQLLTEMIDEKVIER</sequence>
<dbReference type="AlphaFoldDB" id="A0A0M5MKD1"/>
<dbReference type="KEGG" id="pur:AOC03_12290"/>
<dbReference type="InterPro" id="IPR013321">
    <property type="entry name" value="Arc_rbn_hlx_hlx"/>
</dbReference>
<dbReference type="EMBL" id="CP012711">
    <property type="protein sequence ID" value="ALF60955.1"/>
    <property type="molecule type" value="Genomic_DNA"/>
</dbReference>